<name>A0A383VRD6_TETOB</name>
<evidence type="ECO:0008006" key="6">
    <source>
        <dbReference type="Google" id="ProtNLM"/>
    </source>
</evidence>
<evidence type="ECO:0000259" key="2">
    <source>
        <dbReference type="PROSITE" id="PS50888"/>
    </source>
</evidence>
<dbReference type="CDD" id="cd04873">
    <property type="entry name" value="ACT_UUR-ACR-like"/>
    <property type="match status" value="1"/>
</dbReference>
<dbReference type="InterPro" id="IPR002912">
    <property type="entry name" value="ACT_dom"/>
</dbReference>
<feature type="region of interest" description="Disordered" evidence="1">
    <location>
        <begin position="57"/>
        <end position="86"/>
    </location>
</feature>
<evidence type="ECO:0000313" key="4">
    <source>
        <dbReference type="EMBL" id="SZX68085.1"/>
    </source>
</evidence>
<accession>A0A383VRD6</accession>
<dbReference type="STRING" id="3088.A0A383VRD6"/>
<feature type="region of interest" description="Disordered" evidence="1">
    <location>
        <begin position="348"/>
        <end position="375"/>
    </location>
</feature>
<dbReference type="GO" id="GO:0046983">
    <property type="term" value="F:protein dimerization activity"/>
    <property type="evidence" value="ECO:0007669"/>
    <property type="project" value="InterPro"/>
</dbReference>
<dbReference type="PANTHER" id="PTHR46266:SF4">
    <property type="entry name" value="TRANSCRIPTION FACTOR TT8"/>
    <property type="match status" value="1"/>
</dbReference>
<keyword evidence="5" id="KW-1185">Reference proteome</keyword>
<dbReference type="InterPro" id="IPR045865">
    <property type="entry name" value="ACT-like_dom_sf"/>
</dbReference>
<dbReference type="Gene3D" id="4.10.280.10">
    <property type="entry name" value="Helix-loop-helix DNA-binding domain"/>
    <property type="match status" value="1"/>
</dbReference>
<feature type="compositionally biased region" description="Polar residues" evidence="1">
    <location>
        <begin position="60"/>
        <end position="72"/>
    </location>
</feature>
<feature type="domain" description="BHLH" evidence="2">
    <location>
        <begin position="365"/>
        <end position="424"/>
    </location>
</feature>
<protein>
    <recommendedName>
        <fullName evidence="6">BHLH domain-containing protein</fullName>
    </recommendedName>
</protein>
<reference evidence="4 5" key="1">
    <citation type="submission" date="2016-10" db="EMBL/GenBank/DDBJ databases">
        <authorList>
            <person name="Cai Z."/>
        </authorList>
    </citation>
    <scope>NUCLEOTIDE SEQUENCE [LARGE SCALE GENOMIC DNA]</scope>
</reference>
<evidence type="ECO:0000256" key="1">
    <source>
        <dbReference type="SAM" id="MobiDB-lite"/>
    </source>
</evidence>
<sequence>MAATRAQDADPAFHTYDLTLTDRELDDFLVFMEQQTTGCYSDAVPQLPDAAADFPCLQLQPHTDSPSNSEGSESIEMDPPVVGLPPYMGSTGSFSSAAAAAAAAACDLQGSAGANNNWEQQQAGLEGEGQQLPASCVMDISATLPKLEAMEIKVEAEDEPVTAAVTDAQQQVPSLASPGPAAAGAAAAAPGAVLETTAAGAAGSGACNSSAAMQAAPGLLPAAAAAAAAAANGVAVSMPFAAVQQPAATGVQGILGAGTGYSLPLTLGQWPGAAAGGTTAAAGMPGQQQALPQVLFIQAPAAARTQQQQQQQQLAATLTRASSLREHQQQQQRNFAHIGLSKPSLQRTASLADGCGGSSSSGGKGGQVSHSTVEKQRRDRLNSLIDELSDIVPPADPKYGNDVSSVRRPKHVVLSDTINLLKAMQAKLQIEEAEICTLKQQAAAVTAIAAASHQQQGLAAAAAGSPLSRADSPTAGLSDTGAAALPLAPEGGVQASGVLVEQGVSCLFVKVNCRDRKGLLSDVVGALRAFPVVICTAAITTTKDGTVHDVFEVRIEDDSVTPEDIQCAVHMALFNSERARSKRLRQDEFPAAC</sequence>
<dbReference type="Proteomes" id="UP000256970">
    <property type="component" value="Unassembled WGS sequence"/>
</dbReference>
<feature type="compositionally biased region" description="Gly residues" evidence="1">
    <location>
        <begin position="354"/>
        <end position="366"/>
    </location>
</feature>
<dbReference type="PROSITE" id="PS50888">
    <property type="entry name" value="BHLH"/>
    <property type="match status" value="1"/>
</dbReference>
<organism evidence="4 5">
    <name type="scientific">Tetradesmus obliquus</name>
    <name type="common">Green alga</name>
    <name type="synonym">Acutodesmus obliquus</name>
    <dbReference type="NCBI Taxonomy" id="3088"/>
    <lineage>
        <taxon>Eukaryota</taxon>
        <taxon>Viridiplantae</taxon>
        <taxon>Chlorophyta</taxon>
        <taxon>core chlorophytes</taxon>
        <taxon>Chlorophyceae</taxon>
        <taxon>CS clade</taxon>
        <taxon>Sphaeropleales</taxon>
        <taxon>Scenedesmaceae</taxon>
        <taxon>Tetradesmus</taxon>
    </lineage>
</organism>
<dbReference type="SUPFAM" id="SSF55021">
    <property type="entry name" value="ACT-like"/>
    <property type="match status" value="1"/>
</dbReference>
<dbReference type="SMART" id="SM00353">
    <property type="entry name" value="HLH"/>
    <property type="match status" value="1"/>
</dbReference>
<dbReference type="EMBL" id="FNXT01000835">
    <property type="protein sequence ID" value="SZX68085.1"/>
    <property type="molecule type" value="Genomic_DNA"/>
</dbReference>
<dbReference type="Pfam" id="PF00010">
    <property type="entry name" value="HLH"/>
    <property type="match status" value="1"/>
</dbReference>
<dbReference type="AlphaFoldDB" id="A0A383VRD6"/>
<dbReference type="SUPFAM" id="SSF47459">
    <property type="entry name" value="HLH, helix-loop-helix DNA-binding domain"/>
    <property type="match status" value="1"/>
</dbReference>
<evidence type="ECO:0000313" key="5">
    <source>
        <dbReference type="Proteomes" id="UP000256970"/>
    </source>
</evidence>
<evidence type="ECO:0000259" key="3">
    <source>
        <dbReference type="PROSITE" id="PS51671"/>
    </source>
</evidence>
<proteinExistence type="predicted"/>
<dbReference type="InterPro" id="IPR011598">
    <property type="entry name" value="bHLH_dom"/>
</dbReference>
<gene>
    <name evidence="4" type="ORF">BQ4739_LOCUS8405</name>
</gene>
<dbReference type="InterPro" id="IPR036638">
    <property type="entry name" value="HLH_DNA-bd_sf"/>
</dbReference>
<dbReference type="PROSITE" id="PS51671">
    <property type="entry name" value="ACT"/>
    <property type="match status" value="1"/>
</dbReference>
<feature type="domain" description="ACT" evidence="3">
    <location>
        <begin position="508"/>
        <end position="587"/>
    </location>
</feature>
<dbReference type="PANTHER" id="PTHR46266">
    <property type="entry name" value="TRANSCRIPTION FACTOR TT8"/>
    <property type="match status" value="1"/>
</dbReference>